<evidence type="ECO:0000256" key="9">
    <source>
        <dbReference type="ARBA" id="ARBA00034078"/>
    </source>
</evidence>
<sequence length="210" mass="24168">MALINDNKININLNLCNKNKIFTENNNEILIKYQETSSINSKYDVAENAFSFSEENLKEVSKILSKYPLEYKRSAIMPLLHLAQKQNNGWISYPIVEYISNIVGIPAIKILEIVNFYTMYNIRPTGEYLLQVCRTMPCWLCGAEEILKACKDILGIEIGMNTPDGVFSLREVECLGICIKSPVLQVNYDNYENLDYQKTVNLLLFLYKNI</sequence>
<dbReference type="NCBIfam" id="TIGR01958">
    <property type="entry name" value="nuoE_fam"/>
    <property type="match status" value="1"/>
</dbReference>
<evidence type="ECO:0000313" key="12">
    <source>
        <dbReference type="Proteomes" id="UP001289135"/>
    </source>
</evidence>
<keyword evidence="6" id="KW-0411">Iron-sulfur</keyword>
<dbReference type="InterPro" id="IPR042128">
    <property type="entry name" value="NuoE_dom"/>
</dbReference>
<dbReference type="InterPro" id="IPR002023">
    <property type="entry name" value="NuoE-like"/>
</dbReference>
<comment type="similarity">
    <text evidence="1">Belongs to the complex I 24 kDa subunit family.</text>
</comment>
<gene>
    <name evidence="11" type="ORF">Lyticum_00807</name>
</gene>
<evidence type="ECO:0000313" key="11">
    <source>
        <dbReference type="EMBL" id="MDZ5761621.1"/>
    </source>
</evidence>
<keyword evidence="4" id="KW-0479">Metal-binding</keyword>
<evidence type="ECO:0000256" key="5">
    <source>
        <dbReference type="ARBA" id="ARBA00023004"/>
    </source>
</evidence>
<dbReference type="Gene3D" id="1.10.10.1590">
    <property type="entry name" value="NADH-quinone oxidoreductase subunit E"/>
    <property type="match status" value="1"/>
</dbReference>
<evidence type="ECO:0000256" key="1">
    <source>
        <dbReference type="ARBA" id="ARBA00010643"/>
    </source>
</evidence>
<comment type="catalytic activity">
    <reaction evidence="10">
        <text>a quinone + NADH + 5 H(+)(in) = a quinol + NAD(+) + 4 H(+)(out)</text>
        <dbReference type="Rhea" id="RHEA:57888"/>
        <dbReference type="ChEBI" id="CHEBI:15378"/>
        <dbReference type="ChEBI" id="CHEBI:24646"/>
        <dbReference type="ChEBI" id="CHEBI:57540"/>
        <dbReference type="ChEBI" id="CHEBI:57945"/>
        <dbReference type="ChEBI" id="CHEBI:132124"/>
    </reaction>
</comment>
<proteinExistence type="inferred from homology"/>
<reference evidence="11" key="1">
    <citation type="submission" date="2023-02" db="EMBL/GenBank/DDBJ databases">
        <title>Host association and intracellularity evolved multiple times independently in the Rickettsiales.</title>
        <authorList>
            <person name="Castelli M."/>
            <person name="Nardi T."/>
            <person name="Gammuto L."/>
            <person name="Bellinzona G."/>
            <person name="Sabaneyeva E."/>
            <person name="Potekhin A."/>
            <person name="Serra V."/>
            <person name="Petroni G."/>
            <person name="Sassera D."/>
        </authorList>
    </citation>
    <scope>NUCLEOTIDE SEQUENCE</scope>
    <source>
        <strain evidence="11">USBL-36I1</strain>
    </source>
</reference>
<keyword evidence="3" id="KW-0001">2Fe-2S</keyword>
<dbReference type="Pfam" id="PF01257">
    <property type="entry name" value="2Fe-2S_thioredx"/>
    <property type="match status" value="1"/>
</dbReference>
<keyword evidence="12" id="KW-1185">Reference proteome</keyword>
<accession>A0AAE4VMC9</accession>
<dbReference type="EMBL" id="JARGYU010000003">
    <property type="protein sequence ID" value="MDZ5761621.1"/>
    <property type="molecule type" value="Genomic_DNA"/>
</dbReference>
<comment type="caution">
    <text evidence="11">The sequence shown here is derived from an EMBL/GenBank/DDBJ whole genome shotgun (WGS) entry which is preliminary data.</text>
</comment>
<evidence type="ECO:0000256" key="10">
    <source>
        <dbReference type="ARBA" id="ARBA00047712"/>
    </source>
</evidence>
<dbReference type="GO" id="GO:0003954">
    <property type="term" value="F:NADH dehydrogenase activity"/>
    <property type="evidence" value="ECO:0007669"/>
    <property type="project" value="TreeGrafter"/>
</dbReference>
<evidence type="ECO:0000256" key="3">
    <source>
        <dbReference type="ARBA" id="ARBA00022714"/>
    </source>
</evidence>
<dbReference type="PANTHER" id="PTHR10371">
    <property type="entry name" value="NADH DEHYDROGENASE UBIQUINONE FLAVOPROTEIN 2, MITOCHONDRIAL"/>
    <property type="match status" value="1"/>
</dbReference>
<dbReference type="FunFam" id="1.10.10.1590:FF:000001">
    <property type="entry name" value="NADH-quinone oxidoreductase subunit E"/>
    <property type="match status" value="1"/>
</dbReference>
<comment type="cofactor">
    <cofactor evidence="9">
        <name>[2Fe-2S] cluster</name>
        <dbReference type="ChEBI" id="CHEBI:190135"/>
    </cofactor>
</comment>
<dbReference type="Proteomes" id="UP001289135">
    <property type="component" value="Unassembled WGS sequence"/>
</dbReference>
<dbReference type="PANTHER" id="PTHR10371:SF3">
    <property type="entry name" value="NADH DEHYDROGENASE [UBIQUINONE] FLAVOPROTEIN 2, MITOCHONDRIAL"/>
    <property type="match status" value="1"/>
</dbReference>
<evidence type="ECO:0000256" key="2">
    <source>
        <dbReference type="ARBA" id="ARBA00019898"/>
    </source>
</evidence>
<dbReference type="AlphaFoldDB" id="A0AAE4VMC9"/>
<dbReference type="InterPro" id="IPR036249">
    <property type="entry name" value="Thioredoxin-like_sf"/>
</dbReference>
<dbReference type="RefSeq" id="WP_322499039.1">
    <property type="nucleotide sequence ID" value="NZ_JARGYU010000003.1"/>
</dbReference>
<dbReference type="GO" id="GO:0051537">
    <property type="term" value="F:2 iron, 2 sulfur cluster binding"/>
    <property type="evidence" value="ECO:0007669"/>
    <property type="project" value="UniProtKB-KW"/>
</dbReference>
<dbReference type="InterPro" id="IPR041921">
    <property type="entry name" value="NuoE_N"/>
</dbReference>
<evidence type="ECO:0000256" key="6">
    <source>
        <dbReference type="ARBA" id="ARBA00023014"/>
    </source>
</evidence>
<dbReference type="GO" id="GO:0046872">
    <property type="term" value="F:metal ion binding"/>
    <property type="evidence" value="ECO:0007669"/>
    <property type="project" value="UniProtKB-KW"/>
</dbReference>
<evidence type="ECO:0000256" key="4">
    <source>
        <dbReference type="ARBA" id="ARBA00022723"/>
    </source>
</evidence>
<organism evidence="11 12">
    <name type="scientific">Lyticum sinuosum</name>
    <dbReference type="NCBI Taxonomy" id="1332059"/>
    <lineage>
        <taxon>Bacteria</taxon>
        <taxon>Pseudomonadati</taxon>
        <taxon>Pseudomonadota</taxon>
        <taxon>Alphaproteobacteria</taxon>
        <taxon>Rickettsiales</taxon>
        <taxon>Lyticum</taxon>
    </lineage>
</organism>
<dbReference type="CDD" id="cd03064">
    <property type="entry name" value="TRX_Fd_NuoE"/>
    <property type="match status" value="1"/>
</dbReference>
<dbReference type="Gene3D" id="3.40.30.10">
    <property type="entry name" value="Glutaredoxin"/>
    <property type="match status" value="1"/>
</dbReference>
<keyword evidence="5" id="KW-0408">Iron</keyword>
<evidence type="ECO:0000256" key="7">
    <source>
        <dbReference type="ARBA" id="ARBA00031580"/>
    </source>
</evidence>
<dbReference type="SUPFAM" id="SSF52833">
    <property type="entry name" value="Thioredoxin-like"/>
    <property type="match status" value="1"/>
</dbReference>
<evidence type="ECO:0000256" key="8">
    <source>
        <dbReference type="ARBA" id="ARBA00032788"/>
    </source>
</evidence>
<protein>
    <recommendedName>
        <fullName evidence="2">NADH-quinone oxidoreductase subunit E</fullName>
    </recommendedName>
    <alternativeName>
        <fullName evidence="7">NADH dehydrogenase I subunit E</fullName>
    </alternativeName>
    <alternativeName>
        <fullName evidence="8">NDH-1 subunit E</fullName>
    </alternativeName>
</protein>
<name>A0AAE4VMC9_9RICK</name>